<reference evidence="2 3" key="1">
    <citation type="submission" date="2014-06" db="EMBL/GenBank/DDBJ databases">
        <authorList>
            <person name="Swart Estienne"/>
        </authorList>
    </citation>
    <scope>NUCLEOTIDE SEQUENCE [LARGE SCALE GENOMIC DNA]</scope>
    <source>
        <strain evidence="2 3">130c</strain>
    </source>
</reference>
<dbReference type="Proteomes" id="UP000039865">
    <property type="component" value="Unassembled WGS sequence"/>
</dbReference>
<feature type="compositionally biased region" description="Low complexity" evidence="1">
    <location>
        <begin position="265"/>
        <end position="275"/>
    </location>
</feature>
<evidence type="ECO:0000313" key="2">
    <source>
        <dbReference type="EMBL" id="CDW71609.1"/>
    </source>
</evidence>
<feature type="compositionally biased region" description="Basic and acidic residues" evidence="1">
    <location>
        <begin position="553"/>
        <end position="564"/>
    </location>
</feature>
<organism evidence="2 3">
    <name type="scientific">Stylonychia lemnae</name>
    <name type="common">Ciliate</name>
    <dbReference type="NCBI Taxonomy" id="5949"/>
    <lineage>
        <taxon>Eukaryota</taxon>
        <taxon>Sar</taxon>
        <taxon>Alveolata</taxon>
        <taxon>Ciliophora</taxon>
        <taxon>Intramacronucleata</taxon>
        <taxon>Spirotrichea</taxon>
        <taxon>Stichotrichia</taxon>
        <taxon>Sporadotrichida</taxon>
        <taxon>Oxytrichidae</taxon>
        <taxon>Stylonychinae</taxon>
        <taxon>Stylonychia</taxon>
    </lineage>
</organism>
<gene>
    <name evidence="2" type="primary">Contig13653.g14558</name>
    <name evidence="2" type="ORF">STYLEM_556</name>
</gene>
<feature type="compositionally biased region" description="Basic and acidic residues" evidence="1">
    <location>
        <begin position="407"/>
        <end position="416"/>
    </location>
</feature>
<feature type="region of interest" description="Disordered" evidence="1">
    <location>
        <begin position="319"/>
        <end position="505"/>
    </location>
</feature>
<feature type="compositionally biased region" description="Basic and acidic residues" evidence="1">
    <location>
        <begin position="439"/>
        <end position="450"/>
    </location>
</feature>
<feature type="region of interest" description="Disordered" evidence="1">
    <location>
        <begin position="213"/>
        <end position="293"/>
    </location>
</feature>
<proteinExistence type="predicted"/>
<evidence type="ECO:0000313" key="3">
    <source>
        <dbReference type="Proteomes" id="UP000039865"/>
    </source>
</evidence>
<feature type="compositionally biased region" description="Basic and acidic residues" evidence="1">
    <location>
        <begin position="462"/>
        <end position="505"/>
    </location>
</feature>
<dbReference type="InParanoid" id="A0A077ZQ73"/>
<sequence length="749" mass="87351">MSQQETNSNQTEGEVHIESTIIVKLNTDLNDRSVVPTEYALKEITHQATNTQTQDKKIEFKSKSMLNQDSQPFMPASKYLSKMGIPSFNDFFMQDTIDSERLQRDLEKAINVNKMQHHYIQNLQKANLFLKQRLKEYEDLDMMIKTGVNPMMGSLATTMDPTYFPSAIANLYQQKQNDYKLVSIGQVDSVTKHEPEFDQDEFIIQKIQRSGRLMGKPNSLHSTPVYPPKPYDDYHQSYHKPAHRSNGGYYESNDNFYNPEKENSPRNYSRSSRYPPNDHYHSGYHPHQHHNHSTVNHGHGYCCENPHCHNNRPSVYQESVSQARAAGGFRPPTSKPQVSNYDFEENSSHNHVQKKRYNQELPAQNGRGRGATRNYNDRSREQSLNGGHKKPFNNSGRGQFRGGAGRGSDRDTDRKPFIPQRGRGGMNVPGGAVNRSKSRGFDKEDTEGYNKGRGIRRSIRGGRGDIDEKFDSRHQSSNRRFEDRARTREQSRTSERKDLRPANFIRDIEKRTREFEDQKRDFKEYSHQRQSRGRSGMQNRFEEGKNSQSRSARRTEALESEKPQVIEISNHRTVIQREPEIRSPLIRSNDKRESLQKEFVEDEPLHQEQVTQQEKIDDLLEDVKERQQQETIQHDYTDQSKCKYILSYKKFLEEEAPPVEMSKVEMIIPQMEEPQMQKPTMIEKEIKPTRKLTVQERALMEKFEKQLKAAIAQNDIQEIAELVFDIKENEFHEDGLIDITEAERILFDE</sequence>
<dbReference type="EMBL" id="CCKQ01000530">
    <property type="protein sequence ID" value="CDW71609.1"/>
    <property type="molecule type" value="Genomic_DNA"/>
</dbReference>
<feature type="region of interest" description="Disordered" evidence="1">
    <location>
        <begin position="519"/>
        <end position="565"/>
    </location>
</feature>
<keyword evidence="3" id="KW-1185">Reference proteome</keyword>
<protein>
    <submittedName>
        <fullName evidence="2">Uncharacterized protein</fullName>
    </submittedName>
</protein>
<feature type="compositionally biased region" description="Basic residues" evidence="1">
    <location>
        <begin position="282"/>
        <end position="292"/>
    </location>
</feature>
<accession>A0A077ZQ73</accession>
<name>A0A077ZQ73_STYLE</name>
<dbReference type="AlphaFoldDB" id="A0A077ZQ73"/>
<evidence type="ECO:0000256" key="1">
    <source>
        <dbReference type="SAM" id="MobiDB-lite"/>
    </source>
</evidence>